<dbReference type="SUPFAM" id="SSF55729">
    <property type="entry name" value="Acyl-CoA N-acyltransferases (Nat)"/>
    <property type="match status" value="1"/>
</dbReference>
<comment type="caution">
    <text evidence="2">The sequence shown here is derived from an EMBL/GenBank/DDBJ whole genome shotgun (WGS) entry which is preliminary data.</text>
</comment>
<dbReference type="EMBL" id="JACOQI010000006">
    <property type="protein sequence ID" value="MBC5770190.1"/>
    <property type="molecule type" value="Genomic_DNA"/>
</dbReference>
<dbReference type="GO" id="GO:0016747">
    <property type="term" value="F:acyltransferase activity, transferring groups other than amino-acyl groups"/>
    <property type="evidence" value="ECO:0007669"/>
    <property type="project" value="InterPro"/>
</dbReference>
<dbReference type="PROSITE" id="PS51186">
    <property type="entry name" value="GNAT"/>
    <property type="match status" value="1"/>
</dbReference>
<dbReference type="RefSeq" id="WP_187014484.1">
    <property type="nucleotide sequence ID" value="NZ_JACOQI010000006.1"/>
</dbReference>
<dbReference type="AlphaFoldDB" id="A0A923MGC4"/>
<evidence type="ECO:0000259" key="1">
    <source>
        <dbReference type="PROSITE" id="PS51186"/>
    </source>
</evidence>
<dbReference type="Gene3D" id="3.40.630.30">
    <property type="match status" value="1"/>
</dbReference>
<feature type="domain" description="N-acetyltransferase" evidence="1">
    <location>
        <begin position="1"/>
        <end position="140"/>
    </location>
</feature>
<gene>
    <name evidence="2" type="ORF">H8Z83_07630</name>
</gene>
<organism evidence="2 3">
    <name type="scientific">Dysosmobacter segnis</name>
    <dbReference type="NCBI Taxonomy" id="2763042"/>
    <lineage>
        <taxon>Bacteria</taxon>
        <taxon>Bacillati</taxon>
        <taxon>Bacillota</taxon>
        <taxon>Clostridia</taxon>
        <taxon>Eubacteriales</taxon>
        <taxon>Oscillospiraceae</taxon>
        <taxon>Dysosmobacter</taxon>
    </lineage>
</organism>
<protein>
    <submittedName>
        <fullName evidence="2">GNAT family N-acetyltransferase</fullName>
    </submittedName>
</protein>
<evidence type="ECO:0000313" key="3">
    <source>
        <dbReference type="Proteomes" id="UP000620327"/>
    </source>
</evidence>
<dbReference type="InterPro" id="IPR016181">
    <property type="entry name" value="Acyl_CoA_acyltransferase"/>
</dbReference>
<sequence>MQIRRGREADTERLVALAGQIFETEQEIPRALTPLPPENRPQWWCVEEDGTLLGGVALYWEDDAWHMGRFVISPELRGRHVGTALLETALTDIFAQDIREVTMEARDTTVHILKKFGAETTGAPFSFYRGTVTPMRLTREAFWNSHTGGQI</sequence>
<name>A0A923MGC4_9FIRM</name>
<evidence type="ECO:0000313" key="2">
    <source>
        <dbReference type="EMBL" id="MBC5770190.1"/>
    </source>
</evidence>
<dbReference type="Proteomes" id="UP000620327">
    <property type="component" value="Unassembled WGS sequence"/>
</dbReference>
<accession>A0A923MGC4</accession>
<dbReference type="InterPro" id="IPR000182">
    <property type="entry name" value="GNAT_dom"/>
</dbReference>
<dbReference type="Pfam" id="PF00583">
    <property type="entry name" value="Acetyltransf_1"/>
    <property type="match status" value="1"/>
</dbReference>
<proteinExistence type="predicted"/>
<dbReference type="CDD" id="cd04301">
    <property type="entry name" value="NAT_SF"/>
    <property type="match status" value="1"/>
</dbReference>
<reference evidence="2" key="1">
    <citation type="submission" date="2020-08" db="EMBL/GenBank/DDBJ databases">
        <title>Genome public.</title>
        <authorList>
            <person name="Liu C."/>
            <person name="Sun Q."/>
        </authorList>
    </citation>
    <scope>NUCLEOTIDE SEQUENCE</scope>
    <source>
        <strain evidence="2">BX15</strain>
    </source>
</reference>
<keyword evidence="3" id="KW-1185">Reference proteome</keyword>